<protein>
    <submittedName>
        <fullName evidence="2">Uncharacterized protein</fullName>
    </submittedName>
</protein>
<sequence>MQASLRDVGTLSIACHDAQNRKLATTSDYDPNQSRRGRRRETQPWVMLSLSALLSTMSSEFPAPNHDQQADSVAAQFLQSQKLLHQCSRPAFTSIAHGQF</sequence>
<proteinExistence type="predicted"/>
<feature type="compositionally biased region" description="Polar residues" evidence="1">
    <location>
        <begin position="22"/>
        <end position="34"/>
    </location>
</feature>
<dbReference type="AlphaFoldDB" id="A0A0D2GI42"/>
<gene>
    <name evidence="2" type="ORF">PV04_00208</name>
</gene>
<evidence type="ECO:0000256" key="1">
    <source>
        <dbReference type="SAM" id="MobiDB-lite"/>
    </source>
</evidence>
<accession>A0A0D2GI42</accession>
<evidence type="ECO:0000313" key="2">
    <source>
        <dbReference type="EMBL" id="KIW71984.1"/>
    </source>
</evidence>
<dbReference type="Proteomes" id="UP000054266">
    <property type="component" value="Unassembled WGS sequence"/>
</dbReference>
<organism evidence="2 3">
    <name type="scientific">Phialophora macrospora</name>
    <dbReference type="NCBI Taxonomy" id="1851006"/>
    <lineage>
        <taxon>Eukaryota</taxon>
        <taxon>Fungi</taxon>
        <taxon>Dikarya</taxon>
        <taxon>Ascomycota</taxon>
        <taxon>Pezizomycotina</taxon>
        <taxon>Eurotiomycetes</taxon>
        <taxon>Chaetothyriomycetidae</taxon>
        <taxon>Chaetothyriales</taxon>
        <taxon>Herpotrichiellaceae</taxon>
        <taxon>Phialophora</taxon>
    </lineage>
</organism>
<name>A0A0D2GI42_9EURO</name>
<feature type="region of interest" description="Disordered" evidence="1">
    <location>
        <begin position="22"/>
        <end position="42"/>
    </location>
</feature>
<dbReference type="EMBL" id="KN846956">
    <property type="protein sequence ID" value="KIW71984.1"/>
    <property type="molecule type" value="Genomic_DNA"/>
</dbReference>
<reference evidence="2 3" key="1">
    <citation type="submission" date="2015-01" db="EMBL/GenBank/DDBJ databases">
        <title>The Genome Sequence of Capronia semiimmersa CBS27337.</title>
        <authorList>
            <consortium name="The Broad Institute Genomics Platform"/>
            <person name="Cuomo C."/>
            <person name="de Hoog S."/>
            <person name="Gorbushina A."/>
            <person name="Stielow B."/>
            <person name="Teixiera M."/>
            <person name="Abouelleil A."/>
            <person name="Chapman S.B."/>
            <person name="Priest M."/>
            <person name="Young S.K."/>
            <person name="Wortman J."/>
            <person name="Nusbaum C."/>
            <person name="Birren B."/>
        </authorList>
    </citation>
    <scope>NUCLEOTIDE SEQUENCE [LARGE SCALE GENOMIC DNA]</scope>
    <source>
        <strain evidence="2 3">CBS 27337</strain>
    </source>
</reference>
<keyword evidence="3" id="KW-1185">Reference proteome</keyword>
<dbReference type="HOGENOM" id="CLU_2305741_0_0_1"/>
<evidence type="ECO:0000313" key="3">
    <source>
        <dbReference type="Proteomes" id="UP000054266"/>
    </source>
</evidence>
<dbReference type="EMBL" id="KN846956">
    <property type="protein sequence ID" value="KIW71983.1"/>
    <property type="molecule type" value="Genomic_DNA"/>
</dbReference>